<gene>
    <name evidence="2" type="ORF">MM415B01009_0003</name>
    <name evidence="1" type="ORF">TM448A00108_0048</name>
    <name evidence="3" type="ORF">TM448B00355_0021</name>
</gene>
<name>A0A6H1ZAG1_9ZZZZ</name>
<sequence>MIYCEECKWLIGVPHPRMGCVNEHLVKYHPLFKDVDFVDPMLKNIHNDCKYFEYRSKENGKRS</sequence>
<dbReference type="EMBL" id="MT144614">
    <property type="protein sequence ID" value="QJH95168.1"/>
    <property type="molecule type" value="Genomic_DNA"/>
</dbReference>
<dbReference type="EMBL" id="MT143976">
    <property type="protein sequence ID" value="QJA44421.1"/>
    <property type="molecule type" value="Genomic_DNA"/>
</dbReference>
<proteinExistence type="predicted"/>
<evidence type="ECO:0000313" key="1">
    <source>
        <dbReference type="EMBL" id="QJA44421.1"/>
    </source>
</evidence>
<evidence type="ECO:0000313" key="3">
    <source>
        <dbReference type="EMBL" id="QJH95168.1"/>
    </source>
</evidence>
<reference evidence="1" key="1">
    <citation type="submission" date="2020-03" db="EMBL/GenBank/DDBJ databases">
        <title>The deep terrestrial virosphere.</title>
        <authorList>
            <person name="Holmfeldt K."/>
            <person name="Nilsson E."/>
            <person name="Simone D."/>
            <person name="Lopez-Fernandez M."/>
            <person name="Wu X."/>
            <person name="de Brujin I."/>
            <person name="Lundin D."/>
            <person name="Andersson A."/>
            <person name="Bertilsson S."/>
            <person name="Dopson M."/>
        </authorList>
    </citation>
    <scope>NUCLEOTIDE SEQUENCE</scope>
    <source>
        <strain evidence="2">MM415B01009</strain>
        <strain evidence="1">TM448A00108</strain>
        <strain evidence="3">TM448B00355</strain>
    </source>
</reference>
<protein>
    <submittedName>
        <fullName evidence="1">Uncharacterized protein</fullName>
    </submittedName>
</protein>
<organism evidence="1">
    <name type="scientific">viral metagenome</name>
    <dbReference type="NCBI Taxonomy" id="1070528"/>
    <lineage>
        <taxon>unclassified sequences</taxon>
        <taxon>metagenomes</taxon>
        <taxon>organismal metagenomes</taxon>
    </lineage>
</organism>
<accession>A0A6H1ZAG1</accession>
<dbReference type="AlphaFoldDB" id="A0A6H1ZAG1"/>
<dbReference type="EMBL" id="MT141428">
    <property type="protein sequence ID" value="QJA61002.1"/>
    <property type="molecule type" value="Genomic_DNA"/>
</dbReference>
<evidence type="ECO:0000313" key="2">
    <source>
        <dbReference type="EMBL" id="QJA61002.1"/>
    </source>
</evidence>